<dbReference type="SUPFAM" id="SSF50129">
    <property type="entry name" value="GroES-like"/>
    <property type="match status" value="1"/>
</dbReference>
<evidence type="ECO:0000313" key="2">
    <source>
        <dbReference type="EMBL" id="KAF2659886.1"/>
    </source>
</evidence>
<dbReference type="InterPro" id="IPR011032">
    <property type="entry name" value="GroES-like_sf"/>
</dbReference>
<dbReference type="Gene3D" id="3.90.180.10">
    <property type="entry name" value="Medium-chain alcohol dehydrogenases, catalytic domain"/>
    <property type="match status" value="1"/>
</dbReference>
<protein>
    <submittedName>
        <fullName evidence="2">Alcohol dehydrogenase</fullName>
    </submittedName>
</protein>
<gene>
    <name evidence="2" type="ORF">K491DRAFT_675175</name>
</gene>
<reference evidence="2" key="1">
    <citation type="journal article" date="2020" name="Stud. Mycol.">
        <title>101 Dothideomycetes genomes: a test case for predicting lifestyles and emergence of pathogens.</title>
        <authorList>
            <person name="Haridas S."/>
            <person name="Albert R."/>
            <person name="Binder M."/>
            <person name="Bloem J."/>
            <person name="Labutti K."/>
            <person name="Salamov A."/>
            <person name="Andreopoulos B."/>
            <person name="Baker S."/>
            <person name="Barry K."/>
            <person name="Bills G."/>
            <person name="Bluhm B."/>
            <person name="Cannon C."/>
            <person name="Castanera R."/>
            <person name="Culley D."/>
            <person name="Daum C."/>
            <person name="Ezra D."/>
            <person name="Gonzalez J."/>
            <person name="Henrissat B."/>
            <person name="Kuo A."/>
            <person name="Liang C."/>
            <person name="Lipzen A."/>
            <person name="Lutzoni F."/>
            <person name="Magnuson J."/>
            <person name="Mondo S."/>
            <person name="Nolan M."/>
            <person name="Ohm R."/>
            <person name="Pangilinan J."/>
            <person name="Park H.-J."/>
            <person name="Ramirez L."/>
            <person name="Alfaro M."/>
            <person name="Sun H."/>
            <person name="Tritt A."/>
            <person name="Yoshinaga Y."/>
            <person name="Zwiers L.-H."/>
            <person name="Turgeon B."/>
            <person name="Goodwin S."/>
            <person name="Spatafora J."/>
            <person name="Crous P."/>
            <person name="Grigoriev I."/>
        </authorList>
    </citation>
    <scope>NUCLEOTIDE SEQUENCE</scope>
    <source>
        <strain evidence="2">CBS 122681</strain>
    </source>
</reference>
<feature type="domain" description="Enoyl reductase (ER)" evidence="1">
    <location>
        <begin position="27"/>
        <end position="376"/>
    </location>
</feature>
<dbReference type="AlphaFoldDB" id="A0A6A6TKC8"/>
<dbReference type="InterPro" id="IPR013149">
    <property type="entry name" value="ADH-like_C"/>
</dbReference>
<sequence length="380" mass="41028">MAAVAGAASSQDQLPKRIRQWVTGQDGLDRLRIEEVDLPEPGEDEVLVEVRAVSLNYRDTEVAMGLYNHHSSVSHPPAIVPCSDMCGTVVSCGPVTDSNSPFKNPAFRLQVGDRVISTFAPTHLSGQVQASDVAQGLGGPEPGVFTQYRVFPTYGVVKIPEYLSHEEASCLPIAAMTAWMSLNCMRPKGEIIGTSGAKEVILCQGTGGVSIAGLQIANAAGADVIVTSSSDKKLEKASKMGAKETVNYKTTPDWDAEVLNRTSNKGADIIFELGGAQTLRKSFECVSFGGLIACIGYLSGKQDDDGDRTNTNLLALKRNVTLKGILNGPRDELERMLVFYKEKEIRPVVDRVFKFDEGKEAIKYLFSGGHFGKVVVKIKE</sequence>
<evidence type="ECO:0000313" key="3">
    <source>
        <dbReference type="Proteomes" id="UP000799324"/>
    </source>
</evidence>
<organism evidence="2 3">
    <name type="scientific">Lophiostoma macrostomum CBS 122681</name>
    <dbReference type="NCBI Taxonomy" id="1314788"/>
    <lineage>
        <taxon>Eukaryota</taxon>
        <taxon>Fungi</taxon>
        <taxon>Dikarya</taxon>
        <taxon>Ascomycota</taxon>
        <taxon>Pezizomycotina</taxon>
        <taxon>Dothideomycetes</taxon>
        <taxon>Pleosporomycetidae</taxon>
        <taxon>Pleosporales</taxon>
        <taxon>Lophiostomataceae</taxon>
        <taxon>Lophiostoma</taxon>
    </lineage>
</organism>
<dbReference type="InterPro" id="IPR013154">
    <property type="entry name" value="ADH-like_N"/>
</dbReference>
<dbReference type="Pfam" id="PF00107">
    <property type="entry name" value="ADH_zinc_N"/>
    <property type="match status" value="1"/>
</dbReference>
<dbReference type="PANTHER" id="PTHR45033:SF1">
    <property type="entry name" value="OXIDOREDUCTASE (EUROFUNG)"/>
    <property type="match status" value="1"/>
</dbReference>
<name>A0A6A6TKC8_9PLEO</name>
<dbReference type="InterPro" id="IPR020843">
    <property type="entry name" value="ER"/>
</dbReference>
<dbReference type="Pfam" id="PF08240">
    <property type="entry name" value="ADH_N"/>
    <property type="match status" value="1"/>
</dbReference>
<dbReference type="InterPro" id="IPR036291">
    <property type="entry name" value="NAD(P)-bd_dom_sf"/>
</dbReference>
<evidence type="ECO:0000259" key="1">
    <source>
        <dbReference type="SMART" id="SM00829"/>
    </source>
</evidence>
<proteinExistence type="predicted"/>
<dbReference type="CDD" id="cd08276">
    <property type="entry name" value="MDR7"/>
    <property type="match status" value="1"/>
</dbReference>
<dbReference type="SMART" id="SM00829">
    <property type="entry name" value="PKS_ER"/>
    <property type="match status" value="1"/>
</dbReference>
<dbReference type="GO" id="GO:0016491">
    <property type="term" value="F:oxidoreductase activity"/>
    <property type="evidence" value="ECO:0007669"/>
    <property type="project" value="InterPro"/>
</dbReference>
<dbReference type="OrthoDB" id="3509362at2759"/>
<dbReference type="Proteomes" id="UP000799324">
    <property type="component" value="Unassembled WGS sequence"/>
</dbReference>
<keyword evidence="3" id="KW-1185">Reference proteome</keyword>
<dbReference type="SUPFAM" id="SSF51735">
    <property type="entry name" value="NAD(P)-binding Rossmann-fold domains"/>
    <property type="match status" value="1"/>
</dbReference>
<dbReference type="PANTHER" id="PTHR45033">
    <property type="match status" value="1"/>
</dbReference>
<dbReference type="EMBL" id="MU004303">
    <property type="protein sequence ID" value="KAF2659886.1"/>
    <property type="molecule type" value="Genomic_DNA"/>
</dbReference>
<accession>A0A6A6TKC8</accession>
<dbReference type="InterPro" id="IPR052711">
    <property type="entry name" value="Zinc_ADH-like"/>
</dbReference>
<dbReference type="Gene3D" id="3.40.50.720">
    <property type="entry name" value="NAD(P)-binding Rossmann-like Domain"/>
    <property type="match status" value="1"/>
</dbReference>